<dbReference type="Pfam" id="PF01926">
    <property type="entry name" value="MMR_HSR1"/>
    <property type="match status" value="1"/>
</dbReference>
<dbReference type="InterPro" id="IPR004396">
    <property type="entry name" value="ATPase_YchF/OLA1"/>
</dbReference>
<dbReference type="Pfam" id="PF06071">
    <property type="entry name" value="YchF-GTPase_C"/>
    <property type="match status" value="1"/>
</dbReference>
<comment type="cofactor">
    <cofactor evidence="1">
        <name>Mg(2+)</name>
        <dbReference type="ChEBI" id="CHEBI:18420"/>
    </cofactor>
</comment>
<feature type="domain" description="TGS" evidence="8">
    <location>
        <begin position="281"/>
        <end position="364"/>
    </location>
</feature>
<protein>
    <recommendedName>
        <fullName evidence="6">Ribosome-binding ATPase YchF</fullName>
    </recommendedName>
</protein>
<proteinExistence type="inferred from homology"/>
<dbReference type="PROSITE" id="PS51880">
    <property type="entry name" value="TGS"/>
    <property type="match status" value="1"/>
</dbReference>
<keyword evidence="10" id="KW-1185">Reference proteome</keyword>
<dbReference type="PANTHER" id="PTHR23305:SF18">
    <property type="entry name" value="OBG-TYPE G DOMAIN-CONTAINING PROTEIN"/>
    <property type="match status" value="1"/>
</dbReference>
<dbReference type="RefSeq" id="WP_282011886.1">
    <property type="nucleotide sequence ID" value="NZ_OX336137.1"/>
</dbReference>
<dbReference type="InterPro" id="IPR027417">
    <property type="entry name" value="P-loop_NTPase"/>
</dbReference>
<dbReference type="InterPro" id="IPR012676">
    <property type="entry name" value="TGS-like"/>
</dbReference>
<dbReference type="Gene3D" id="1.10.150.300">
    <property type="entry name" value="TGS-like domain"/>
    <property type="match status" value="1"/>
</dbReference>
<evidence type="ECO:0000313" key="10">
    <source>
        <dbReference type="Proteomes" id="UP001157733"/>
    </source>
</evidence>
<dbReference type="GO" id="GO:0017111">
    <property type="term" value="F:ribonucleoside triphosphate phosphatase activity"/>
    <property type="evidence" value="ECO:0007669"/>
    <property type="project" value="UniProtKB-EC"/>
</dbReference>
<dbReference type="PROSITE" id="PS51710">
    <property type="entry name" value="G_OBG"/>
    <property type="match status" value="1"/>
</dbReference>
<name>A0ABN8W270_9BACT</name>
<dbReference type="SUPFAM" id="SSF52540">
    <property type="entry name" value="P-loop containing nucleoside triphosphate hydrolases"/>
    <property type="match status" value="1"/>
</dbReference>
<dbReference type="InterPro" id="IPR012675">
    <property type="entry name" value="Beta-grasp_dom_sf"/>
</dbReference>
<dbReference type="PANTHER" id="PTHR23305">
    <property type="entry name" value="OBG GTPASE FAMILY"/>
    <property type="match status" value="1"/>
</dbReference>
<keyword evidence="2" id="KW-0479">Metal-binding</keyword>
<evidence type="ECO:0000256" key="2">
    <source>
        <dbReference type="ARBA" id="ARBA00022723"/>
    </source>
</evidence>
<dbReference type="InterPro" id="IPR013029">
    <property type="entry name" value="YchF_C"/>
</dbReference>
<evidence type="ECO:0000259" key="7">
    <source>
        <dbReference type="PROSITE" id="PS51710"/>
    </source>
</evidence>
<dbReference type="InterPro" id="IPR041706">
    <property type="entry name" value="YchF_N"/>
</dbReference>
<feature type="domain" description="OBG-type G" evidence="7">
    <location>
        <begin position="3"/>
        <end position="258"/>
    </location>
</feature>
<evidence type="ECO:0000256" key="4">
    <source>
        <dbReference type="ARBA" id="ARBA00022840"/>
    </source>
</evidence>
<evidence type="ECO:0000313" key="9">
    <source>
        <dbReference type="EMBL" id="CAI2719026.1"/>
    </source>
</evidence>
<dbReference type="InterPro" id="IPR023192">
    <property type="entry name" value="TGS-like_dom_sf"/>
</dbReference>
<evidence type="ECO:0000259" key="8">
    <source>
        <dbReference type="PROSITE" id="PS51880"/>
    </source>
</evidence>
<dbReference type="InterPro" id="IPR006073">
    <property type="entry name" value="GTP-bd"/>
</dbReference>
<comment type="function">
    <text evidence="6">ATPase that binds to both the 70S ribosome and the 50S ribosomal subunit in a nucleotide-independent manner.</text>
</comment>
<keyword evidence="5" id="KW-0460">Magnesium</keyword>
<dbReference type="InterPro" id="IPR031167">
    <property type="entry name" value="G_OBG"/>
</dbReference>
<gene>
    <name evidence="6 9" type="primary">ychF</name>
    <name evidence="9" type="ORF">NSPWAT_2170</name>
</gene>
<dbReference type="Gene3D" id="3.40.50.300">
    <property type="entry name" value="P-loop containing nucleotide triphosphate hydrolases"/>
    <property type="match status" value="1"/>
</dbReference>
<dbReference type="NCBIfam" id="TIGR00092">
    <property type="entry name" value="redox-regulated ATPase YchF"/>
    <property type="match status" value="1"/>
</dbReference>
<accession>A0ABN8W270</accession>
<dbReference type="SUPFAM" id="SSF81271">
    <property type="entry name" value="TGS-like"/>
    <property type="match status" value="1"/>
</dbReference>
<keyword evidence="3 6" id="KW-0547">Nucleotide-binding</keyword>
<evidence type="ECO:0000256" key="6">
    <source>
        <dbReference type="HAMAP-Rule" id="MF_00944"/>
    </source>
</evidence>
<evidence type="ECO:0000256" key="1">
    <source>
        <dbReference type="ARBA" id="ARBA00001946"/>
    </source>
</evidence>
<dbReference type="CDD" id="cd01900">
    <property type="entry name" value="YchF"/>
    <property type="match status" value="1"/>
</dbReference>
<keyword evidence="4 6" id="KW-0067">ATP-binding</keyword>
<dbReference type="EMBL" id="OX336137">
    <property type="protein sequence ID" value="CAI2719026.1"/>
    <property type="molecule type" value="Genomic_DNA"/>
</dbReference>
<dbReference type="InterPro" id="IPR004095">
    <property type="entry name" value="TGS"/>
</dbReference>
<dbReference type="PRINTS" id="PR00326">
    <property type="entry name" value="GTP1OBG"/>
</dbReference>
<reference evidence="9 10" key="1">
    <citation type="submission" date="2022-09" db="EMBL/GenBank/DDBJ databases">
        <authorList>
            <person name="Kop L."/>
        </authorList>
    </citation>
    <scope>NUCLEOTIDE SEQUENCE [LARGE SCALE GENOMIC DNA]</scope>
    <source>
        <strain evidence="9 10">347</strain>
    </source>
</reference>
<keyword evidence="9" id="KW-0378">Hydrolase</keyword>
<dbReference type="PIRSF" id="PIRSF006641">
    <property type="entry name" value="CHP00092"/>
    <property type="match status" value="1"/>
</dbReference>
<sequence>MGFTCGLVGLPNVGKSVIFNALTKTQAESGSYAFTTVEANVGMVEVPDPRLETINQLVAAKKITPTTLQFVDIAGLVKGSSRGEGLGNKFLGNIREVDAIAHIVRCFDDDNVMHVHSKVDPAYDIDVINMELIVADMETLEKRILKLEKTARSGDKDAKWQLELIQKLMSTLEEEKPARFLPLSTVQEERFVKSLNLLTTKPVLYVCNIDDPARADDNPHVKATKEIAQKEGAPVVVLAGKLEMEIMEVEDPEEQKVFMDEMGLKETGLYHMINEGYQLLDLCTFFTVGEKENRAWTVRKNSKAPQAAGKIHSDIERGFIRAEVFHFDDLVQYKSEHAVKEAGKMRLEGKEYIVRDGDILHFRFNV</sequence>
<dbReference type="Gene3D" id="3.10.20.30">
    <property type="match status" value="1"/>
</dbReference>
<comment type="similarity">
    <text evidence="6">Belongs to the TRAFAC class OBG-HflX-like GTPase superfamily. OBG GTPase family. YchF/OLA1 subfamily.</text>
</comment>
<evidence type="ECO:0000256" key="3">
    <source>
        <dbReference type="ARBA" id="ARBA00022741"/>
    </source>
</evidence>
<dbReference type="CDD" id="cd04867">
    <property type="entry name" value="TGS_YchF_OLA1"/>
    <property type="match status" value="1"/>
</dbReference>
<evidence type="ECO:0000256" key="5">
    <source>
        <dbReference type="ARBA" id="ARBA00022842"/>
    </source>
</evidence>
<dbReference type="HAMAP" id="MF_00944">
    <property type="entry name" value="YchF_OLA1_ATPase"/>
    <property type="match status" value="1"/>
</dbReference>
<dbReference type="Proteomes" id="UP001157733">
    <property type="component" value="Chromosome"/>
</dbReference>
<comment type="caution">
    <text evidence="6">Lacks conserved residue(s) required for the propagation of feature annotation.</text>
</comment>
<organism evidence="9 10">
    <name type="scientific">Nitrospina watsonii</name>
    <dbReference type="NCBI Taxonomy" id="1323948"/>
    <lineage>
        <taxon>Bacteria</taxon>
        <taxon>Pseudomonadati</taxon>
        <taxon>Nitrospinota/Tectimicrobiota group</taxon>
        <taxon>Nitrospinota</taxon>
        <taxon>Nitrospinia</taxon>
        <taxon>Nitrospinales</taxon>
        <taxon>Nitrospinaceae</taxon>
        <taxon>Nitrospina</taxon>
    </lineage>
</organism>